<accession>A0A6A5XVB9</accession>
<evidence type="ECO:0008006" key="4">
    <source>
        <dbReference type="Google" id="ProtNLM"/>
    </source>
</evidence>
<name>A0A6A5XVB9_9PLEO</name>
<gene>
    <name evidence="2" type="ORF">BU24DRAFT_406978</name>
</gene>
<evidence type="ECO:0000313" key="3">
    <source>
        <dbReference type="Proteomes" id="UP000799778"/>
    </source>
</evidence>
<keyword evidence="3" id="KW-1185">Reference proteome</keyword>
<dbReference type="EMBL" id="ML978068">
    <property type="protein sequence ID" value="KAF2016883.1"/>
    <property type="molecule type" value="Genomic_DNA"/>
</dbReference>
<evidence type="ECO:0000313" key="2">
    <source>
        <dbReference type="EMBL" id="KAF2016883.1"/>
    </source>
</evidence>
<evidence type="ECO:0000256" key="1">
    <source>
        <dbReference type="SAM" id="MobiDB-lite"/>
    </source>
</evidence>
<sequence length="588" mass="64492">MTAPFHPFRSSVQTPSLSVPRAQGSTSSPAQATASSPTPAPSPSTNAPANPNNSLYWPRDIFGPAPPLLVNDSNVIPRAPIQSSAQAPSPSSFMNASAAKPNPGYVPGTDRPTSDLVSFLSSPPRPVYLPVPTPPRPEATTDNGRRVNPVTHLTQAPPSLVPAPMPLFHPNFVPPTGTLAKPLHPTQTLLLPRPNPQPTKPVTKPAGSAFSFPPVIRETVTLHEWGDVTLIVGERKRRVLVSSSMMRRASPVWRAMFSKNWIEGSASEVEFPDDNEDAMLLVLRIAHLHFSEIPAKGAMWFGNLVQLAVVCDKYDLVGLVRPFVDLHGWVRTMEPHLLDKGREEMLFVSWTFGYLDHFERLAKHLAMTIRIQRVPYGVGQESIQSSISELNLPPDIAGSILDLRNDTIDELLEMSYKLLQDVRTKYRCKAGACTIERDDGLINLIVYTKSPSEYTPACNAIVLGSLIKGLDSLYLSMGRKVRGRLLDHSSYTGSVSDLYEHFKRLKIHHLELGNAQAIGSIINGRANLIIDGKSISGAECRHYNMKPGGHEKCAQSVNLVERAGSIIAKMRSPVLDSHREHIAIQAKK</sequence>
<proteinExistence type="predicted"/>
<feature type="region of interest" description="Disordered" evidence="1">
    <location>
        <begin position="125"/>
        <end position="148"/>
    </location>
</feature>
<dbReference type="Proteomes" id="UP000799778">
    <property type="component" value="Unassembled WGS sequence"/>
</dbReference>
<feature type="region of interest" description="Disordered" evidence="1">
    <location>
        <begin position="1"/>
        <end position="62"/>
    </location>
</feature>
<protein>
    <recommendedName>
        <fullName evidence="4">BTB domain-containing protein</fullName>
    </recommendedName>
</protein>
<feature type="compositionally biased region" description="Low complexity" evidence="1">
    <location>
        <begin position="25"/>
        <end position="54"/>
    </location>
</feature>
<dbReference type="InterPro" id="IPR011333">
    <property type="entry name" value="SKP1/BTB/POZ_sf"/>
</dbReference>
<dbReference type="RefSeq" id="XP_033385222.1">
    <property type="nucleotide sequence ID" value="XM_033525789.1"/>
</dbReference>
<dbReference type="SUPFAM" id="SSF54695">
    <property type="entry name" value="POZ domain"/>
    <property type="match status" value="1"/>
</dbReference>
<dbReference type="Gene3D" id="3.30.710.10">
    <property type="entry name" value="Potassium Channel Kv1.1, Chain A"/>
    <property type="match status" value="1"/>
</dbReference>
<dbReference type="OrthoDB" id="5275938at2759"/>
<dbReference type="CDD" id="cd18186">
    <property type="entry name" value="BTB_POZ_ZBTB_KLHL-like"/>
    <property type="match status" value="1"/>
</dbReference>
<feature type="compositionally biased region" description="Pro residues" evidence="1">
    <location>
        <begin position="125"/>
        <end position="137"/>
    </location>
</feature>
<organism evidence="2 3">
    <name type="scientific">Aaosphaeria arxii CBS 175.79</name>
    <dbReference type="NCBI Taxonomy" id="1450172"/>
    <lineage>
        <taxon>Eukaryota</taxon>
        <taxon>Fungi</taxon>
        <taxon>Dikarya</taxon>
        <taxon>Ascomycota</taxon>
        <taxon>Pezizomycotina</taxon>
        <taxon>Dothideomycetes</taxon>
        <taxon>Pleosporomycetidae</taxon>
        <taxon>Pleosporales</taxon>
        <taxon>Pleosporales incertae sedis</taxon>
        <taxon>Aaosphaeria</taxon>
    </lineage>
</organism>
<dbReference type="AlphaFoldDB" id="A0A6A5XVB9"/>
<dbReference type="GeneID" id="54283186"/>
<reference evidence="2" key="1">
    <citation type="journal article" date="2020" name="Stud. Mycol.">
        <title>101 Dothideomycetes genomes: a test case for predicting lifestyles and emergence of pathogens.</title>
        <authorList>
            <person name="Haridas S."/>
            <person name="Albert R."/>
            <person name="Binder M."/>
            <person name="Bloem J."/>
            <person name="Labutti K."/>
            <person name="Salamov A."/>
            <person name="Andreopoulos B."/>
            <person name="Baker S."/>
            <person name="Barry K."/>
            <person name="Bills G."/>
            <person name="Bluhm B."/>
            <person name="Cannon C."/>
            <person name="Castanera R."/>
            <person name="Culley D."/>
            <person name="Daum C."/>
            <person name="Ezra D."/>
            <person name="Gonzalez J."/>
            <person name="Henrissat B."/>
            <person name="Kuo A."/>
            <person name="Liang C."/>
            <person name="Lipzen A."/>
            <person name="Lutzoni F."/>
            <person name="Magnuson J."/>
            <person name="Mondo S."/>
            <person name="Nolan M."/>
            <person name="Ohm R."/>
            <person name="Pangilinan J."/>
            <person name="Park H.-J."/>
            <person name="Ramirez L."/>
            <person name="Alfaro M."/>
            <person name="Sun H."/>
            <person name="Tritt A."/>
            <person name="Yoshinaga Y."/>
            <person name="Zwiers L.-H."/>
            <person name="Turgeon B."/>
            <person name="Goodwin S."/>
            <person name="Spatafora J."/>
            <person name="Crous P."/>
            <person name="Grigoriev I."/>
        </authorList>
    </citation>
    <scope>NUCLEOTIDE SEQUENCE</scope>
    <source>
        <strain evidence="2">CBS 175.79</strain>
    </source>
</reference>